<accession>A0A2Z5V7B4</accession>
<name>A0A2Z5V7B4_9COXI</name>
<keyword evidence="2" id="KW-1185">Reference proteome</keyword>
<organism evidence="1 2">
    <name type="scientific">Candidatus Rickettsiella viridis</name>
    <dbReference type="NCBI Taxonomy" id="676208"/>
    <lineage>
        <taxon>Bacteria</taxon>
        <taxon>Pseudomonadati</taxon>
        <taxon>Pseudomonadota</taxon>
        <taxon>Gammaproteobacteria</taxon>
        <taxon>Legionellales</taxon>
        <taxon>Coxiellaceae</taxon>
        <taxon>Rickettsiella</taxon>
    </lineage>
</organism>
<reference evidence="1 2" key="1">
    <citation type="submission" date="2017-03" db="EMBL/GenBank/DDBJ databases">
        <title>The genome sequence of Candidatus Rickettsiella viridis.</title>
        <authorList>
            <person name="Nikoh N."/>
            <person name="Tsuchida T."/>
            <person name="Yamaguchi K."/>
            <person name="Maeda T."/>
            <person name="Shigenobu S."/>
            <person name="Fukatsu T."/>
        </authorList>
    </citation>
    <scope>NUCLEOTIDE SEQUENCE [LARGE SCALE GENOMIC DNA]</scope>
    <source>
        <strain evidence="1 2">Ap-RA04</strain>
    </source>
</reference>
<evidence type="ECO:0000313" key="2">
    <source>
        <dbReference type="Proteomes" id="UP000282483"/>
    </source>
</evidence>
<evidence type="ECO:0000313" key="1">
    <source>
        <dbReference type="EMBL" id="BBB15277.1"/>
    </source>
</evidence>
<dbReference type="AlphaFoldDB" id="A0A2Z5V7B4"/>
<dbReference type="EMBL" id="AP018005">
    <property type="protein sequence ID" value="BBB15277.1"/>
    <property type="molecule type" value="Genomic_DNA"/>
</dbReference>
<dbReference type="Proteomes" id="UP000282483">
    <property type="component" value="Chromosome"/>
</dbReference>
<dbReference type="RefSeq" id="WP_126322746.1">
    <property type="nucleotide sequence ID" value="NZ_AP018005.1"/>
</dbReference>
<dbReference type="OrthoDB" id="9893388at2"/>
<gene>
    <name evidence="1" type="ORF">RVIR1_07880</name>
</gene>
<proteinExistence type="predicted"/>
<dbReference type="KEGG" id="rvi:RVIR1_07880"/>
<protein>
    <submittedName>
        <fullName evidence="1">Uncharacterized protein</fullName>
    </submittedName>
</protein>
<sequence length="245" mass="27706">MVVIIKCHAFLAKIKEIQYKLDQAVTKKAVLNNQGTEALMRDLMEDPGYSMPKLEKDITEVYRHGFCGEACDAVLTYLQENISPAITSFEKVSPNPDHYYLREKGSDLIIEPSYKQFMYRILIDTNTGKLKEGSTEKDLAYVDNMPSLFIGMPQELESNVLDCLQYINKQPEYAAILAMWKAPAGIQKQKTEATKMDKQIQAAASAVLYGQSEATEEFANRRVKPIVNTLENEPAPAIYQALRPR</sequence>